<dbReference type="Proteomes" id="UP000184085">
    <property type="component" value="Unassembled WGS sequence"/>
</dbReference>
<name>A0A1M4MYP0_9RHOB</name>
<dbReference type="InterPro" id="IPR050147">
    <property type="entry name" value="Ser/Thr_Dehydratase"/>
</dbReference>
<dbReference type="GO" id="GO:0003941">
    <property type="term" value="F:L-serine ammonia-lyase activity"/>
    <property type="evidence" value="ECO:0007669"/>
    <property type="project" value="TreeGrafter"/>
</dbReference>
<organism evidence="5 6">
    <name type="scientific">Donghicola eburneus</name>
    <dbReference type="NCBI Taxonomy" id="393278"/>
    <lineage>
        <taxon>Bacteria</taxon>
        <taxon>Pseudomonadati</taxon>
        <taxon>Pseudomonadota</taxon>
        <taxon>Alphaproteobacteria</taxon>
        <taxon>Rhodobacterales</taxon>
        <taxon>Roseobacteraceae</taxon>
        <taxon>Donghicola</taxon>
    </lineage>
</organism>
<dbReference type="Pfam" id="PF00291">
    <property type="entry name" value="PALP"/>
    <property type="match status" value="1"/>
</dbReference>
<dbReference type="PANTHER" id="PTHR48078:SF6">
    <property type="entry name" value="L-THREONINE DEHYDRATASE CATABOLIC TDCB"/>
    <property type="match status" value="1"/>
</dbReference>
<keyword evidence="2" id="KW-0663">Pyridoxal phosphate</keyword>
<comment type="cofactor">
    <cofactor evidence="1">
        <name>pyridoxal 5'-phosphate</name>
        <dbReference type="ChEBI" id="CHEBI:597326"/>
    </cofactor>
</comment>
<evidence type="ECO:0000256" key="1">
    <source>
        <dbReference type="ARBA" id="ARBA00001933"/>
    </source>
</evidence>
<dbReference type="GO" id="GO:0006567">
    <property type="term" value="P:L-threonine catabolic process"/>
    <property type="evidence" value="ECO:0007669"/>
    <property type="project" value="TreeGrafter"/>
</dbReference>
<accession>A0A1M4MYP0</accession>
<dbReference type="InterPro" id="IPR036052">
    <property type="entry name" value="TrpB-like_PALP_sf"/>
</dbReference>
<evidence type="ECO:0000259" key="4">
    <source>
        <dbReference type="Pfam" id="PF00291"/>
    </source>
</evidence>
<dbReference type="PANTHER" id="PTHR48078">
    <property type="entry name" value="THREONINE DEHYDRATASE, MITOCHONDRIAL-RELATED"/>
    <property type="match status" value="1"/>
</dbReference>
<dbReference type="AlphaFoldDB" id="A0A1M4MYP0"/>
<dbReference type="GO" id="GO:0009097">
    <property type="term" value="P:isoleucine biosynthetic process"/>
    <property type="evidence" value="ECO:0007669"/>
    <property type="project" value="TreeGrafter"/>
</dbReference>
<dbReference type="SUPFAM" id="SSF53686">
    <property type="entry name" value="Tryptophan synthase beta subunit-like PLP-dependent enzymes"/>
    <property type="match status" value="1"/>
</dbReference>
<gene>
    <name evidence="5" type="ORF">KARMA_1892</name>
</gene>
<evidence type="ECO:0000256" key="3">
    <source>
        <dbReference type="ARBA" id="ARBA00023239"/>
    </source>
</evidence>
<dbReference type="Gene3D" id="3.40.50.1100">
    <property type="match status" value="2"/>
</dbReference>
<evidence type="ECO:0000256" key="2">
    <source>
        <dbReference type="ARBA" id="ARBA00022898"/>
    </source>
</evidence>
<reference evidence="6" key="1">
    <citation type="submission" date="2016-09" db="EMBL/GenBank/DDBJ databases">
        <authorList>
            <person name="Wibberg D."/>
        </authorList>
    </citation>
    <scope>NUCLEOTIDE SEQUENCE [LARGE SCALE GENOMIC DNA]</scope>
</reference>
<keyword evidence="6" id="KW-1185">Reference proteome</keyword>
<sequence length="306" mass="32239">MNAMTPIRTPLIEAKLPQDRTLWIKNEGAQPSGSFKIRGPSHFLSMNDIPSGSVTTASTGNHAIGLSMAARAHGIKAIIMVPESTPAKKLEAIRRAGGEVRLINGDYEMALACATTFAEESGAQLVPSYDHPDIIAGNRAVFSEIQQEIDTTGYTVFAPIGGGGLFSGAITAFETGGNSVIGVELSPYERVQRIVWDGAGDLPPMSPPPPSTEGVAIRTLGKLPAKIMRNADLASFTSVSVADLRNTCGWLWHEHKIRAELGGCTAVAAALRDTPAGHSSIAILSGSNIDPALHAQIVSAWDAHQN</sequence>
<protein>
    <recommendedName>
        <fullName evidence="4">Tryptophan synthase beta chain-like PALP domain-containing protein</fullName>
    </recommendedName>
</protein>
<evidence type="ECO:0000313" key="5">
    <source>
        <dbReference type="EMBL" id="SCM67690.1"/>
    </source>
</evidence>
<dbReference type="GO" id="GO:0004794">
    <property type="term" value="F:threonine deaminase activity"/>
    <property type="evidence" value="ECO:0007669"/>
    <property type="project" value="TreeGrafter"/>
</dbReference>
<dbReference type="EMBL" id="FMJB01000047">
    <property type="protein sequence ID" value="SCM67690.1"/>
    <property type="molecule type" value="Genomic_DNA"/>
</dbReference>
<evidence type="ECO:0000313" key="6">
    <source>
        <dbReference type="Proteomes" id="UP000184085"/>
    </source>
</evidence>
<dbReference type="InterPro" id="IPR001926">
    <property type="entry name" value="TrpB-like_PALP"/>
</dbReference>
<keyword evidence="3" id="KW-0456">Lyase</keyword>
<dbReference type="RefSeq" id="WP_072706329.1">
    <property type="nucleotide sequence ID" value="NZ_FMJB01000047.1"/>
</dbReference>
<proteinExistence type="predicted"/>
<feature type="domain" description="Tryptophan synthase beta chain-like PALP" evidence="4">
    <location>
        <begin position="7"/>
        <end position="274"/>
    </location>
</feature>
<dbReference type="GO" id="GO:0006565">
    <property type="term" value="P:L-serine catabolic process"/>
    <property type="evidence" value="ECO:0007669"/>
    <property type="project" value="TreeGrafter"/>
</dbReference>